<protein>
    <submittedName>
        <fullName evidence="4">Hpt domain-containing protein</fullName>
    </submittedName>
</protein>
<keyword evidence="1" id="KW-0902">Two-component regulatory system</keyword>
<dbReference type="SUPFAM" id="SSF47226">
    <property type="entry name" value="Histidine-containing phosphotransfer domain, HPT domain"/>
    <property type="match status" value="1"/>
</dbReference>
<evidence type="ECO:0000313" key="5">
    <source>
        <dbReference type="Proteomes" id="UP000183982"/>
    </source>
</evidence>
<keyword evidence="2" id="KW-0597">Phosphoprotein</keyword>
<dbReference type="Gene3D" id="1.20.120.160">
    <property type="entry name" value="HPT domain"/>
    <property type="match status" value="1"/>
</dbReference>
<keyword evidence="5" id="KW-1185">Reference proteome</keyword>
<accession>A0A1M6MQH5</accession>
<dbReference type="AlphaFoldDB" id="A0A1M6MQH5"/>
<dbReference type="GO" id="GO:0004672">
    <property type="term" value="F:protein kinase activity"/>
    <property type="evidence" value="ECO:0007669"/>
    <property type="project" value="UniProtKB-ARBA"/>
</dbReference>
<dbReference type="InterPro" id="IPR008207">
    <property type="entry name" value="Sig_transdc_His_kin_Hpt_dom"/>
</dbReference>
<gene>
    <name evidence="4" type="ORF">SAMN05444000_11451</name>
</gene>
<dbReference type="Pfam" id="PF01627">
    <property type="entry name" value="Hpt"/>
    <property type="match status" value="1"/>
</dbReference>
<evidence type="ECO:0000313" key="4">
    <source>
        <dbReference type="EMBL" id="SHJ85659.1"/>
    </source>
</evidence>
<dbReference type="GO" id="GO:0000160">
    <property type="term" value="P:phosphorelay signal transduction system"/>
    <property type="evidence" value="ECO:0007669"/>
    <property type="project" value="UniProtKB-KW"/>
</dbReference>
<proteinExistence type="predicted"/>
<reference evidence="5" key="1">
    <citation type="submission" date="2016-11" db="EMBL/GenBank/DDBJ databases">
        <authorList>
            <person name="Varghese N."/>
            <person name="Submissions S."/>
        </authorList>
    </citation>
    <scope>NUCLEOTIDE SEQUENCE [LARGE SCALE GENOMIC DNA]</scope>
    <source>
        <strain evidence="5">DSM 100564</strain>
    </source>
</reference>
<organism evidence="4 5">
    <name type="scientific">Shimia gijangensis</name>
    <dbReference type="NCBI Taxonomy" id="1470563"/>
    <lineage>
        <taxon>Bacteria</taxon>
        <taxon>Pseudomonadati</taxon>
        <taxon>Pseudomonadota</taxon>
        <taxon>Alphaproteobacteria</taxon>
        <taxon>Rhodobacterales</taxon>
        <taxon>Roseobacteraceae</taxon>
    </lineage>
</organism>
<evidence type="ECO:0000256" key="1">
    <source>
        <dbReference type="ARBA" id="ARBA00023012"/>
    </source>
</evidence>
<dbReference type="OrthoDB" id="7867809at2"/>
<dbReference type="RefSeq" id="WP_073253404.1">
    <property type="nucleotide sequence ID" value="NZ_FQZQ01000014.1"/>
</dbReference>
<evidence type="ECO:0000256" key="2">
    <source>
        <dbReference type="PROSITE-ProRule" id="PRU00110"/>
    </source>
</evidence>
<feature type="domain" description="HPt" evidence="3">
    <location>
        <begin position="11"/>
        <end position="106"/>
    </location>
</feature>
<evidence type="ECO:0000259" key="3">
    <source>
        <dbReference type="PROSITE" id="PS50894"/>
    </source>
</evidence>
<dbReference type="PROSITE" id="PS50894">
    <property type="entry name" value="HPT"/>
    <property type="match status" value="1"/>
</dbReference>
<dbReference type="STRING" id="1470563.SAMN05444000_11451"/>
<feature type="modified residue" description="Phosphohistidine" evidence="2">
    <location>
        <position position="51"/>
    </location>
</feature>
<name>A0A1M6MQH5_9RHOB</name>
<dbReference type="CDD" id="cd00088">
    <property type="entry name" value="HPT"/>
    <property type="match status" value="1"/>
</dbReference>
<dbReference type="EMBL" id="FQZQ01000014">
    <property type="protein sequence ID" value="SHJ85659.1"/>
    <property type="molecule type" value="Genomic_DNA"/>
</dbReference>
<sequence>MIDWNRVNELRDEIGRDDFAEVVDLFLEEVEQVIGKLRDAPDFDTLGEDLHFLKGSALNLGFRGFSILCQAGETASGEGTARAVDIGQILNIYDQSKTEFQKNLVL</sequence>
<dbReference type="Proteomes" id="UP000183982">
    <property type="component" value="Unassembled WGS sequence"/>
</dbReference>
<dbReference type="InterPro" id="IPR036641">
    <property type="entry name" value="HPT_dom_sf"/>
</dbReference>